<evidence type="ECO:0000313" key="3">
    <source>
        <dbReference type="EMBL" id="SBR98675.1"/>
    </source>
</evidence>
<evidence type="ECO:0000259" key="2">
    <source>
        <dbReference type="SMART" id="SM00589"/>
    </source>
</evidence>
<evidence type="ECO:0000256" key="1">
    <source>
        <dbReference type="SAM" id="MobiDB-lite"/>
    </source>
</evidence>
<reference evidence="3" key="1">
    <citation type="submission" date="2016-05" db="EMBL/GenBank/DDBJ databases">
        <authorList>
            <person name="Lavstsen T."/>
            <person name="Jespersen J.S."/>
        </authorList>
    </citation>
    <scope>NUCLEOTIDE SEQUENCE</scope>
    <source>
        <tissue evidence="3">Brain</tissue>
    </source>
</reference>
<reference evidence="3" key="2">
    <citation type="submission" date="2016-06" db="EMBL/GenBank/DDBJ databases">
        <title>The genome of a short-lived fish provides insights into sex chromosome evolution and the genetic control of aging.</title>
        <authorList>
            <person name="Reichwald K."/>
            <person name="Felder M."/>
            <person name="Petzold A."/>
            <person name="Koch P."/>
            <person name="Groth M."/>
            <person name="Platzer M."/>
        </authorList>
    </citation>
    <scope>NUCLEOTIDE SEQUENCE</scope>
    <source>
        <tissue evidence="3">Brain</tissue>
    </source>
</reference>
<dbReference type="SUPFAM" id="SSF49899">
    <property type="entry name" value="Concanavalin A-like lectins/glucanases"/>
    <property type="match status" value="1"/>
</dbReference>
<dbReference type="Gene3D" id="2.60.120.920">
    <property type="match status" value="1"/>
</dbReference>
<feature type="non-terminal residue" evidence="3">
    <location>
        <position position="173"/>
    </location>
</feature>
<proteinExistence type="predicted"/>
<feature type="compositionally biased region" description="Acidic residues" evidence="1">
    <location>
        <begin position="17"/>
        <end position="26"/>
    </location>
</feature>
<sequence>MSLPEEASHDSHRTETELEEGEEPDLQELSSKHVQTERRTISPLTLFKEDFNQLREEMGRKLINETPGLYQDVDYLEQIIVDASLDFMVLGSFLPTVATYLTLDPNTAYPELRLADGNRKAIRDWMVPRPPEHPDRFVECPQVLCREGLLDSVYWEVVWTGGVDIGVTYNSIS</sequence>
<protein>
    <recommendedName>
        <fullName evidence="2">SPRY-associated domain-containing protein</fullName>
    </recommendedName>
</protein>
<dbReference type="InterPro" id="IPR006574">
    <property type="entry name" value="PRY"/>
</dbReference>
<organism evidence="3">
    <name type="scientific">Nothobranchius rachovii</name>
    <name type="common">bluefin notho</name>
    <dbReference type="NCBI Taxonomy" id="451742"/>
    <lineage>
        <taxon>Eukaryota</taxon>
        <taxon>Metazoa</taxon>
        <taxon>Chordata</taxon>
        <taxon>Craniata</taxon>
        <taxon>Vertebrata</taxon>
        <taxon>Euteleostomi</taxon>
        <taxon>Actinopterygii</taxon>
        <taxon>Neopterygii</taxon>
        <taxon>Teleostei</taxon>
        <taxon>Neoteleostei</taxon>
        <taxon>Acanthomorphata</taxon>
        <taxon>Ovalentaria</taxon>
        <taxon>Atherinomorphae</taxon>
        <taxon>Cyprinodontiformes</taxon>
        <taxon>Nothobranchiidae</taxon>
        <taxon>Nothobranchius</taxon>
    </lineage>
</organism>
<accession>A0A1A8QY04</accession>
<dbReference type="InterPro" id="IPR043136">
    <property type="entry name" value="B30.2/SPRY_sf"/>
</dbReference>
<feature type="region of interest" description="Disordered" evidence="1">
    <location>
        <begin position="1"/>
        <end position="37"/>
    </location>
</feature>
<feature type="domain" description="SPRY-associated" evidence="2">
    <location>
        <begin position="98"/>
        <end position="150"/>
    </location>
</feature>
<dbReference type="AlphaFoldDB" id="A0A1A8QY04"/>
<gene>
    <name evidence="3" type="primary">Nfu_g_1_002661</name>
</gene>
<dbReference type="InterPro" id="IPR013320">
    <property type="entry name" value="ConA-like_dom_sf"/>
</dbReference>
<dbReference type="Pfam" id="PF13765">
    <property type="entry name" value="PRY"/>
    <property type="match status" value="1"/>
</dbReference>
<name>A0A1A8QY04_9TELE</name>
<feature type="compositionally biased region" description="Basic and acidic residues" evidence="1">
    <location>
        <begin position="1"/>
        <end position="16"/>
    </location>
</feature>
<dbReference type="SMART" id="SM00589">
    <property type="entry name" value="PRY"/>
    <property type="match status" value="1"/>
</dbReference>
<dbReference type="EMBL" id="HAEH01013927">
    <property type="protein sequence ID" value="SBR98675.1"/>
    <property type="molecule type" value="Transcribed_RNA"/>
</dbReference>